<dbReference type="PROSITE" id="PS51273">
    <property type="entry name" value="GATASE_TYPE_1"/>
    <property type="match status" value="1"/>
</dbReference>
<dbReference type="InterPro" id="IPR004739">
    <property type="entry name" value="GMP_synth_GATase"/>
</dbReference>
<dbReference type="FunFam" id="3.30.300.10:FF:000002">
    <property type="entry name" value="GMP synthase [glutamine-hydrolyzing]"/>
    <property type="match status" value="1"/>
</dbReference>
<keyword evidence="5 14" id="KW-0547">Nucleotide-binding</keyword>
<keyword evidence="4" id="KW-0436">Ligase</keyword>
<dbReference type="AlphaFoldDB" id="H3GA45"/>
<dbReference type="EC" id="6.3.5.2" evidence="2"/>
<evidence type="ECO:0000256" key="1">
    <source>
        <dbReference type="ARBA" id="ARBA00005153"/>
    </source>
</evidence>
<dbReference type="InterPro" id="IPR022955">
    <property type="entry name" value="GMP_synthase"/>
</dbReference>
<accession>H3GA45</accession>
<dbReference type="OMA" id="IWQSFAV"/>
<reference evidence="16" key="2">
    <citation type="submission" date="2015-06" db="UniProtKB">
        <authorList>
            <consortium name="EnsemblProtists"/>
        </authorList>
    </citation>
    <scope>IDENTIFICATION</scope>
    <source>
        <strain evidence="16">Pr102</strain>
    </source>
</reference>
<dbReference type="NCBIfam" id="TIGR00888">
    <property type="entry name" value="guaA_Nterm"/>
    <property type="match status" value="1"/>
</dbReference>
<dbReference type="InterPro" id="IPR001674">
    <property type="entry name" value="GMP_synth_C"/>
</dbReference>
<dbReference type="eggNOG" id="KOG1622">
    <property type="taxonomic scope" value="Eukaryota"/>
</dbReference>
<evidence type="ECO:0000256" key="8">
    <source>
        <dbReference type="ARBA" id="ARBA00022840"/>
    </source>
</evidence>
<reference evidence="17" key="1">
    <citation type="journal article" date="2006" name="Science">
        <title>Phytophthora genome sequences uncover evolutionary origins and mechanisms of pathogenesis.</title>
        <authorList>
            <person name="Tyler B.M."/>
            <person name="Tripathy S."/>
            <person name="Zhang X."/>
            <person name="Dehal P."/>
            <person name="Jiang R.H."/>
            <person name="Aerts A."/>
            <person name="Arredondo F.D."/>
            <person name="Baxter L."/>
            <person name="Bensasson D."/>
            <person name="Beynon J.L."/>
            <person name="Chapman J."/>
            <person name="Damasceno C.M."/>
            <person name="Dorrance A.E."/>
            <person name="Dou D."/>
            <person name="Dickerman A.W."/>
            <person name="Dubchak I.L."/>
            <person name="Garbelotto M."/>
            <person name="Gijzen M."/>
            <person name="Gordon S.G."/>
            <person name="Govers F."/>
            <person name="Grunwald N.J."/>
            <person name="Huang W."/>
            <person name="Ivors K.L."/>
            <person name="Jones R.W."/>
            <person name="Kamoun S."/>
            <person name="Krampis K."/>
            <person name="Lamour K.H."/>
            <person name="Lee M.K."/>
            <person name="McDonald W.H."/>
            <person name="Medina M."/>
            <person name="Meijer H.J."/>
            <person name="Nordberg E.K."/>
            <person name="Maclean D.J."/>
            <person name="Ospina-Giraldo M.D."/>
            <person name="Morris P.F."/>
            <person name="Phuntumart V."/>
            <person name="Putnam N.H."/>
            <person name="Rash S."/>
            <person name="Rose J.K."/>
            <person name="Sakihama Y."/>
            <person name="Salamov A.A."/>
            <person name="Savidor A."/>
            <person name="Scheuring C.F."/>
            <person name="Smith B.M."/>
            <person name="Sobral B.W."/>
            <person name="Terry A."/>
            <person name="Torto-Alalibo T.A."/>
            <person name="Win J."/>
            <person name="Xu Z."/>
            <person name="Zhang H."/>
            <person name="Grigoriev I.V."/>
            <person name="Rokhsar D.S."/>
            <person name="Boore J.L."/>
        </authorList>
    </citation>
    <scope>NUCLEOTIDE SEQUENCE [LARGE SCALE GENOMIC DNA]</scope>
    <source>
        <strain evidence="17">Pr102</strain>
    </source>
</reference>
<dbReference type="VEuPathDB" id="FungiDB:KRP23_7102"/>
<dbReference type="Gene3D" id="3.40.50.880">
    <property type="match status" value="1"/>
</dbReference>
<keyword evidence="9" id="KW-0315">Glutamine amidotransferase</keyword>
<evidence type="ECO:0000313" key="17">
    <source>
        <dbReference type="Proteomes" id="UP000005238"/>
    </source>
</evidence>
<dbReference type="HOGENOM" id="CLU_014340_0_5_1"/>
<evidence type="ECO:0000256" key="2">
    <source>
        <dbReference type="ARBA" id="ARBA00012746"/>
    </source>
</evidence>
<dbReference type="EMBL" id="DS566063">
    <property type="status" value="NOT_ANNOTATED_CDS"/>
    <property type="molecule type" value="Genomic_DNA"/>
</dbReference>
<proteinExistence type="inferred from homology"/>
<evidence type="ECO:0000256" key="13">
    <source>
        <dbReference type="ARBA" id="ARBA00049404"/>
    </source>
</evidence>
<dbReference type="PANTHER" id="PTHR11922">
    <property type="entry name" value="GMP SYNTHASE-RELATED"/>
    <property type="match status" value="1"/>
</dbReference>
<dbReference type="NCBIfam" id="NF000848">
    <property type="entry name" value="PRK00074.1"/>
    <property type="match status" value="1"/>
</dbReference>
<dbReference type="HAMAP" id="MF_00344">
    <property type="entry name" value="GMP_synthase"/>
    <property type="match status" value="1"/>
</dbReference>
<dbReference type="Gene3D" id="3.30.300.10">
    <property type="match status" value="1"/>
</dbReference>
<evidence type="ECO:0000256" key="12">
    <source>
        <dbReference type="ARBA" id="ARBA00044933"/>
    </source>
</evidence>
<dbReference type="CDD" id="cd01997">
    <property type="entry name" value="GMP_synthase_C"/>
    <property type="match status" value="1"/>
</dbReference>
<keyword evidence="17" id="KW-1185">Reference proteome</keyword>
<dbReference type="GO" id="GO:0003921">
    <property type="term" value="F:GMP synthase activity"/>
    <property type="evidence" value="ECO:0000318"/>
    <property type="project" value="GO_Central"/>
</dbReference>
<dbReference type="GO" id="GO:0005524">
    <property type="term" value="F:ATP binding"/>
    <property type="evidence" value="ECO:0007669"/>
    <property type="project" value="UniProtKB-UniRule"/>
</dbReference>
<feature type="domain" description="GMPS ATP-PPase" evidence="15">
    <location>
        <begin position="210"/>
        <end position="403"/>
    </location>
</feature>
<dbReference type="SUPFAM" id="SSF52317">
    <property type="entry name" value="Class I glutamine amidotransferase-like"/>
    <property type="match status" value="1"/>
</dbReference>
<evidence type="ECO:0000259" key="15">
    <source>
        <dbReference type="PROSITE" id="PS51553"/>
    </source>
</evidence>
<comment type="catalytic activity">
    <reaction evidence="13">
        <text>XMP + L-glutamine + ATP + H2O = GMP + L-glutamate + AMP + diphosphate + 2 H(+)</text>
        <dbReference type="Rhea" id="RHEA:11680"/>
        <dbReference type="ChEBI" id="CHEBI:15377"/>
        <dbReference type="ChEBI" id="CHEBI:15378"/>
        <dbReference type="ChEBI" id="CHEBI:29985"/>
        <dbReference type="ChEBI" id="CHEBI:30616"/>
        <dbReference type="ChEBI" id="CHEBI:33019"/>
        <dbReference type="ChEBI" id="CHEBI:57464"/>
        <dbReference type="ChEBI" id="CHEBI:58115"/>
        <dbReference type="ChEBI" id="CHEBI:58359"/>
        <dbReference type="ChEBI" id="CHEBI:456215"/>
        <dbReference type="EC" id="6.3.5.2"/>
    </reaction>
</comment>
<dbReference type="PROSITE" id="PS51553">
    <property type="entry name" value="GMPS_ATP_PPASE"/>
    <property type="match status" value="1"/>
</dbReference>
<dbReference type="FunCoup" id="H3GA45">
    <property type="interactions" value="606"/>
</dbReference>
<dbReference type="InterPro" id="IPR025777">
    <property type="entry name" value="GMPS_ATP_PPase_dom"/>
</dbReference>
<evidence type="ECO:0000256" key="7">
    <source>
        <dbReference type="ARBA" id="ARBA00022755"/>
    </source>
</evidence>
<dbReference type="InterPro" id="IPR017926">
    <property type="entry name" value="GATASE"/>
</dbReference>
<evidence type="ECO:0000256" key="5">
    <source>
        <dbReference type="ARBA" id="ARBA00022741"/>
    </source>
</evidence>
<dbReference type="CDD" id="cd01742">
    <property type="entry name" value="GATase1_GMP_Synthase"/>
    <property type="match status" value="1"/>
</dbReference>
<dbReference type="Gene3D" id="3.40.50.620">
    <property type="entry name" value="HUPs"/>
    <property type="match status" value="1"/>
</dbReference>
<comment type="function">
    <text evidence="12">Catalyzes the conversion of xanthine monophosphate (XMP) to GMP in the presence of glutamine and ATP through an adenyl-XMP intermediate.</text>
</comment>
<dbReference type="InterPro" id="IPR029062">
    <property type="entry name" value="Class_I_gatase-like"/>
</dbReference>
<evidence type="ECO:0000256" key="10">
    <source>
        <dbReference type="ARBA" id="ARBA00030464"/>
    </source>
</evidence>
<name>H3GA45_PHYRM</name>
<dbReference type="InParanoid" id="H3GA45"/>
<dbReference type="Pfam" id="PF00117">
    <property type="entry name" value="GATase"/>
    <property type="match status" value="1"/>
</dbReference>
<evidence type="ECO:0000256" key="14">
    <source>
        <dbReference type="PROSITE-ProRule" id="PRU00886"/>
    </source>
</evidence>
<dbReference type="PRINTS" id="PR00097">
    <property type="entry name" value="ANTSNTHASEII"/>
</dbReference>
<dbReference type="GO" id="GO:0006177">
    <property type="term" value="P:GMP biosynthetic process"/>
    <property type="evidence" value="ECO:0000318"/>
    <property type="project" value="GO_Central"/>
</dbReference>
<evidence type="ECO:0000256" key="6">
    <source>
        <dbReference type="ARBA" id="ARBA00022749"/>
    </source>
</evidence>
<dbReference type="PRINTS" id="PR00096">
    <property type="entry name" value="GATASE"/>
</dbReference>
<dbReference type="PANTHER" id="PTHR11922:SF2">
    <property type="entry name" value="GMP SYNTHASE [GLUTAMINE-HYDROLYZING]"/>
    <property type="match status" value="1"/>
</dbReference>
<evidence type="ECO:0000256" key="3">
    <source>
        <dbReference type="ARBA" id="ARBA00021562"/>
    </source>
</evidence>
<keyword evidence="6 14" id="KW-0332">GMP biosynthesis</keyword>
<dbReference type="STRING" id="164328.H3GA45"/>
<organism evidence="16 17">
    <name type="scientific">Phytophthora ramorum</name>
    <name type="common">Sudden oak death agent</name>
    <dbReference type="NCBI Taxonomy" id="164328"/>
    <lineage>
        <taxon>Eukaryota</taxon>
        <taxon>Sar</taxon>
        <taxon>Stramenopiles</taxon>
        <taxon>Oomycota</taxon>
        <taxon>Peronosporomycetes</taxon>
        <taxon>Peronosporales</taxon>
        <taxon>Peronosporaceae</taxon>
        <taxon>Phytophthora</taxon>
    </lineage>
</organism>
<evidence type="ECO:0000256" key="4">
    <source>
        <dbReference type="ARBA" id="ARBA00022598"/>
    </source>
</evidence>
<evidence type="ECO:0000256" key="11">
    <source>
        <dbReference type="ARBA" id="ARBA00031356"/>
    </source>
</evidence>
<dbReference type="NCBIfam" id="TIGR00884">
    <property type="entry name" value="guaA_Cterm"/>
    <property type="match status" value="1"/>
</dbReference>
<dbReference type="InterPro" id="IPR014729">
    <property type="entry name" value="Rossmann-like_a/b/a_fold"/>
</dbReference>
<keyword evidence="8 14" id="KW-0067">ATP-binding</keyword>
<dbReference type="UniPathway" id="UPA00189">
    <property type="reaction ID" value="UER00296"/>
</dbReference>
<dbReference type="Proteomes" id="UP000005238">
    <property type="component" value="Unassembled WGS sequence"/>
</dbReference>
<dbReference type="SUPFAM" id="SSF52402">
    <property type="entry name" value="Adenine nucleotide alpha hydrolases-like"/>
    <property type="match status" value="1"/>
</dbReference>
<evidence type="ECO:0000256" key="9">
    <source>
        <dbReference type="ARBA" id="ARBA00022962"/>
    </source>
</evidence>
<comment type="pathway">
    <text evidence="1">Purine metabolism; GMP biosynthesis; GMP from XMP (L-Gln route): step 1/1.</text>
</comment>
<dbReference type="Pfam" id="PF00958">
    <property type="entry name" value="GMP_synt_C"/>
    <property type="match status" value="1"/>
</dbReference>
<dbReference type="InterPro" id="IPR022310">
    <property type="entry name" value="NAD/GMP_synthase"/>
</dbReference>
<sequence length="528" mass="58780">MVDASPVTNRKQVAILDFGSQYSHLIARRVRELHVFCELYSCLVSAEELRKHQLTGIILSGGPQSVFDEGAPHVAPEVWQLIEEQKIPVLGICYGLQELAFTYNGKVAPSQHREYGKAIVSRKNGVDCGGLFEGLPDEFQMWMSHGDKLHARPDGFVDIATTENSEHAAIVNVERKFYGIQFHPEVTHSPRGKDILRNFVVTICNSPTDWDMRSIADAFIEEVRETVGPDGHVIGAVSGGVDSSVAAVLLQRALGDRFHAVLIDNGLLRKDEATEVVDRLQTKLGINLKCIDASDRFLAALKGVTEPETKRKTIGNLFIELFQEEAERIGHPVDFLLQGTLYPDVIESVSYKGPSATIKTHHNVGGLPDTMHLKLIEPLRELFKDEVRELGMALGIDEPSVWRHPFPGPGLAIRVLGEITPEALETLRHADSIFIEELRNSDHYKTTGQAFCVLLPVKSVGVMGDGRTYEKVVAIRAVSTSDYMTADWYHMPYEVLGRMSNRIINEVRGVNRVVYDISSKPPATIEWE</sequence>
<dbReference type="FunFam" id="3.40.50.620:FF:000001">
    <property type="entry name" value="GMP synthase [glutamine-hydrolyzing]"/>
    <property type="match status" value="1"/>
</dbReference>
<keyword evidence="7 14" id="KW-0658">Purine biosynthesis</keyword>
<dbReference type="SUPFAM" id="SSF54810">
    <property type="entry name" value="GMP synthetase C-terminal dimerisation domain"/>
    <property type="match status" value="1"/>
</dbReference>
<dbReference type="FunFam" id="3.40.50.880:FF:000001">
    <property type="entry name" value="GMP synthase [glutamine-hydrolyzing]"/>
    <property type="match status" value="1"/>
</dbReference>
<dbReference type="VEuPathDB" id="FungiDB:KRP22_12205"/>
<protein>
    <recommendedName>
        <fullName evidence="3">GMP synthase [glutamine-hydrolyzing]</fullName>
        <ecNumber evidence="2">6.3.5.2</ecNumber>
    </recommendedName>
    <alternativeName>
        <fullName evidence="10">GMP synthetase</fullName>
    </alternativeName>
    <alternativeName>
        <fullName evidence="11">Glutamine amidotransferase</fullName>
    </alternativeName>
</protein>
<dbReference type="Pfam" id="PF02540">
    <property type="entry name" value="NAD_synthase"/>
    <property type="match status" value="1"/>
</dbReference>
<evidence type="ECO:0000313" key="16">
    <source>
        <dbReference type="EnsemblProtists" id="Phyra71979"/>
    </source>
</evidence>
<dbReference type="EnsemblProtists" id="Phyra71979">
    <property type="protein sequence ID" value="Phyra71979"/>
    <property type="gene ID" value="Phyra71979"/>
</dbReference>
<dbReference type="GO" id="GO:0005829">
    <property type="term" value="C:cytosol"/>
    <property type="evidence" value="ECO:0000318"/>
    <property type="project" value="GO_Central"/>
</dbReference>
<feature type="binding site" evidence="14">
    <location>
        <begin position="238"/>
        <end position="244"/>
    </location>
    <ligand>
        <name>ATP</name>
        <dbReference type="ChEBI" id="CHEBI:30616"/>
    </ligand>
</feature>